<dbReference type="EMBL" id="BSST01000001">
    <property type="protein sequence ID" value="GLX79740.1"/>
    <property type="molecule type" value="Genomic_DNA"/>
</dbReference>
<evidence type="ECO:0000313" key="3">
    <source>
        <dbReference type="EMBL" id="GLX79740.1"/>
    </source>
</evidence>
<evidence type="ECO:0000259" key="2">
    <source>
        <dbReference type="PROSITE" id="PS51819"/>
    </source>
</evidence>
<comment type="caution">
    <text evidence="3">The sequence shown here is derived from an EMBL/GenBank/DDBJ whole genome shotgun (WGS) entry which is preliminary data.</text>
</comment>
<keyword evidence="1" id="KW-0732">Signal</keyword>
<dbReference type="SUPFAM" id="SSF54593">
    <property type="entry name" value="Glyoxalase/Bleomycin resistance protein/Dihydroxybiphenyl dioxygenase"/>
    <property type="match status" value="1"/>
</dbReference>
<dbReference type="InterPro" id="IPR029068">
    <property type="entry name" value="Glyas_Bleomycin-R_OHBP_Dase"/>
</dbReference>
<reference evidence="3 4" key="1">
    <citation type="submission" date="2023-03" db="EMBL/GenBank/DDBJ databases">
        <title>Draft genome sequence of Thalassotalea insulae KCTC 62186T.</title>
        <authorList>
            <person name="Sawabe T."/>
        </authorList>
    </citation>
    <scope>NUCLEOTIDE SEQUENCE [LARGE SCALE GENOMIC DNA]</scope>
    <source>
        <strain evidence="3 4">KCTC 62186</strain>
    </source>
</reference>
<dbReference type="InterPro" id="IPR037523">
    <property type="entry name" value="VOC_core"/>
</dbReference>
<dbReference type="InterPro" id="IPR004360">
    <property type="entry name" value="Glyas_Fos-R_dOase_dom"/>
</dbReference>
<evidence type="ECO:0000313" key="4">
    <source>
        <dbReference type="Proteomes" id="UP001157186"/>
    </source>
</evidence>
<feature type="domain" description="VOC" evidence="2">
    <location>
        <begin position="30"/>
        <end position="157"/>
    </location>
</feature>
<evidence type="ECO:0000256" key="1">
    <source>
        <dbReference type="SAM" id="SignalP"/>
    </source>
</evidence>
<name>A0ABQ6GUX6_9GAMM</name>
<feature type="chain" id="PRO_5046384204" description="VOC domain-containing protein" evidence="1">
    <location>
        <begin position="25"/>
        <end position="157"/>
    </location>
</feature>
<dbReference type="PROSITE" id="PS51819">
    <property type="entry name" value="VOC"/>
    <property type="match status" value="1"/>
</dbReference>
<dbReference type="Gene3D" id="3.10.180.10">
    <property type="entry name" value="2,3-Dihydroxybiphenyl 1,2-Dioxygenase, domain 1"/>
    <property type="match status" value="1"/>
</dbReference>
<proteinExistence type="predicted"/>
<gene>
    <name evidence="3" type="ORF">tinsulaeT_30800</name>
</gene>
<dbReference type="Pfam" id="PF00903">
    <property type="entry name" value="Glyoxalase"/>
    <property type="match status" value="1"/>
</dbReference>
<sequence>MRKTGVIICLALLTAMASAKQQQAAIKVQQKAFAAITVVDIAKAAQWYQSLFDLALITDFQSPDAVVKGKILSNNKLTIELQQHKDSVPSSAPADKPYKAIGLFKFGIVISDLDKTIAELKKRHVIIRVAPFTEPNSGVLNAIITDPDGNMIQLIEG</sequence>
<organism evidence="3 4">
    <name type="scientific">Thalassotalea insulae</name>
    <dbReference type="NCBI Taxonomy" id="2056778"/>
    <lineage>
        <taxon>Bacteria</taxon>
        <taxon>Pseudomonadati</taxon>
        <taxon>Pseudomonadota</taxon>
        <taxon>Gammaproteobacteria</taxon>
        <taxon>Alteromonadales</taxon>
        <taxon>Colwelliaceae</taxon>
        <taxon>Thalassotalea</taxon>
    </lineage>
</organism>
<feature type="signal peptide" evidence="1">
    <location>
        <begin position="1"/>
        <end position="24"/>
    </location>
</feature>
<dbReference type="Proteomes" id="UP001157186">
    <property type="component" value="Unassembled WGS sequence"/>
</dbReference>
<protein>
    <recommendedName>
        <fullName evidence="2">VOC domain-containing protein</fullName>
    </recommendedName>
</protein>
<accession>A0ABQ6GUX6</accession>
<keyword evidence="4" id="KW-1185">Reference proteome</keyword>